<reference evidence="8 9" key="1">
    <citation type="journal article" date="2014" name="Genome Biol. Evol.">
        <title>The genome of the myxosporean Thelohanellus kitauei shows adaptations to nutrient acquisition within its fish host.</title>
        <authorList>
            <person name="Yang Y."/>
            <person name="Xiong J."/>
            <person name="Zhou Z."/>
            <person name="Huo F."/>
            <person name="Miao W."/>
            <person name="Ran C."/>
            <person name="Liu Y."/>
            <person name="Zhang J."/>
            <person name="Feng J."/>
            <person name="Wang M."/>
            <person name="Wang M."/>
            <person name="Wang L."/>
            <person name="Yao B."/>
        </authorList>
    </citation>
    <scope>NUCLEOTIDE SEQUENCE [LARGE SCALE GENOMIC DNA]</scope>
    <source>
        <strain evidence="8">Wuqing</strain>
    </source>
</reference>
<organism evidence="8 9">
    <name type="scientific">Thelohanellus kitauei</name>
    <name type="common">Myxosporean</name>
    <dbReference type="NCBI Taxonomy" id="669202"/>
    <lineage>
        <taxon>Eukaryota</taxon>
        <taxon>Metazoa</taxon>
        <taxon>Cnidaria</taxon>
        <taxon>Myxozoa</taxon>
        <taxon>Myxosporea</taxon>
        <taxon>Bivalvulida</taxon>
        <taxon>Platysporina</taxon>
        <taxon>Myxobolidae</taxon>
        <taxon>Thelohanellus</taxon>
    </lineage>
</organism>
<evidence type="ECO:0000313" key="8">
    <source>
        <dbReference type="EMBL" id="KII71856.1"/>
    </source>
</evidence>
<dbReference type="InterPro" id="IPR050951">
    <property type="entry name" value="Retrovirus_Pol_polyprotein"/>
</dbReference>
<evidence type="ECO:0000259" key="7">
    <source>
        <dbReference type="Pfam" id="PF17917"/>
    </source>
</evidence>
<comment type="caution">
    <text evidence="8">The sequence shown here is derived from an EMBL/GenBank/DDBJ whole genome shotgun (WGS) entry which is preliminary data.</text>
</comment>
<evidence type="ECO:0000256" key="1">
    <source>
        <dbReference type="ARBA" id="ARBA00022679"/>
    </source>
</evidence>
<feature type="domain" description="Reverse transcriptase RNase H-like" evidence="7">
    <location>
        <begin position="126"/>
        <end position="170"/>
    </location>
</feature>
<dbReference type="SUPFAM" id="SSF56672">
    <property type="entry name" value="DNA/RNA polymerases"/>
    <property type="match status" value="1"/>
</dbReference>
<proteinExistence type="predicted"/>
<dbReference type="PANTHER" id="PTHR37984">
    <property type="entry name" value="PROTEIN CBG26694"/>
    <property type="match status" value="1"/>
</dbReference>
<evidence type="ECO:0000256" key="6">
    <source>
        <dbReference type="ARBA" id="ARBA00022918"/>
    </source>
</evidence>
<accession>A0A0C2MWX4</accession>
<dbReference type="AlphaFoldDB" id="A0A0C2MWX4"/>
<keyword evidence="6" id="KW-0695">RNA-directed DNA polymerase</keyword>
<keyword evidence="2" id="KW-0548">Nucleotidyltransferase</keyword>
<keyword evidence="4" id="KW-0255">Endonuclease</keyword>
<evidence type="ECO:0000313" key="9">
    <source>
        <dbReference type="Proteomes" id="UP000031668"/>
    </source>
</evidence>
<keyword evidence="1" id="KW-0808">Transferase</keyword>
<evidence type="ECO:0000256" key="4">
    <source>
        <dbReference type="ARBA" id="ARBA00022759"/>
    </source>
</evidence>
<dbReference type="InterPro" id="IPR041373">
    <property type="entry name" value="RT_RNaseH"/>
</dbReference>
<keyword evidence="9" id="KW-1185">Reference proteome</keyword>
<dbReference type="InterPro" id="IPR043502">
    <property type="entry name" value="DNA/RNA_pol_sf"/>
</dbReference>
<dbReference type="GO" id="GO:0003964">
    <property type="term" value="F:RNA-directed DNA polymerase activity"/>
    <property type="evidence" value="ECO:0007669"/>
    <property type="project" value="UniProtKB-KW"/>
</dbReference>
<dbReference type="GO" id="GO:0004519">
    <property type="term" value="F:endonuclease activity"/>
    <property type="evidence" value="ECO:0007669"/>
    <property type="project" value="UniProtKB-KW"/>
</dbReference>
<evidence type="ECO:0000256" key="2">
    <source>
        <dbReference type="ARBA" id="ARBA00022695"/>
    </source>
</evidence>
<dbReference type="PANTHER" id="PTHR37984:SF5">
    <property type="entry name" value="PROTEIN NYNRIN-LIKE"/>
    <property type="match status" value="1"/>
</dbReference>
<protein>
    <recommendedName>
        <fullName evidence="7">Reverse transcriptase RNase H-like domain-containing protein</fullName>
    </recommendedName>
</protein>
<evidence type="ECO:0000256" key="3">
    <source>
        <dbReference type="ARBA" id="ARBA00022722"/>
    </source>
</evidence>
<gene>
    <name evidence="8" type="ORF">RF11_01401</name>
</gene>
<evidence type="ECO:0000256" key="5">
    <source>
        <dbReference type="ARBA" id="ARBA00022801"/>
    </source>
</evidence>
<dbReference type="Pfam" id="PF17917">
    <property type="entry name" value="RT_RNaseH"/>
    <property type="match status" value="1"/>
</dbReference>
<sequence length="300" mass="34615">MSIPTERTITEVNRKHSRLFDESRFGKIDIILRNAEFLERIESGVLAFLIVVMPKSKGDLWMSGDFRVGWNSSSRNGVKFTWVNNQQKAFEKIKQQSIETTNFNKFDPTMQYILSKDASSLGIGAKYSHLEKECPAVIYGLKKFHPNLFGREFEIIIDNKAILSFFDSNRAFPNTKSRAKDDSLSIMPAGPGSELDERYSNRINSISLICVRFNYDILRMETRKDKLVDQPRIDKDWPLYWYYSTKDNLSCDDLTLVLNRHNSRIIIPSKLRSETLKRTHDAIGAFFGQNILHLNGVSGR</sequence>
<keyword evidence="3" id="KW-0540">Nuclease</keyword>
<dbReference type="GO" id="GO:0016787">
    <property type="term" value="F:hydrolase activity"/>
    <property type="evidence" value="ECO:0007669"/>
    <property type="project" value="UniProtKB-KW"/>
</dbReference>
<name>A0A0C2MWX4_THEKT</name>
<dbReference type="EMBL" id="JWZT01001610">
    <property type="protein sequence ID" value="KII71856.1"/>
    <property type="molecule type" value="Genomic_DNA"/>
</dbReference>
<dbReference type="Proteomes" id="UP000031668">
    <property type="component" value="Unassembled WGS sequence"/>
</dbReference>
<keyword evidence="5" id="KW-0378">Hydrolase</keyword>